<comment type="caution">
    <text evidence="2">The sequence shown here is derived from an EMBL/GenBank/DDBJ whole genome shotgun (WGS) entry which is preliminary data.</text>
</comment>
<name>A0A178LJY2_9PSED</name>
<dbReference type="OrthoDB" id="378644at2"/>
<sequence length="442" mass="47917">MSWKETLLDASYRGILFDVVDENLEAQRFVSQHGTPYQDGDTVEDLGRGARVFGLRVVIFGVNYEIELQNLLLALDTLGPGDLVHPIYGNLWVVAQSWKVHHNAERPDYCEVEMQFLEQSADKPFFDREFVFVDEGQILPEDQYTWQDGVFDLLAKVDTLAAEVQGWIGGGWTGLLEKALGLPGVGLRLQQLRTQILGAVSQVVSLATGNPLTAFDPLTDLARIPTEIRAAIQSSTPDNARDLLSRSGIPATVPGASNLTAEASRAGAVLLTAARQGTTPSADSLPSAMPSDPVAASALALVVLVITEQALAHAEAIATVIEAEANTQTLSPADLEGLVNLARSLLESAILLQRRLYDVETALPVIEALRTTAGLIQARARAVILLSPPLIERTVSSPASLRLLAHRWYGDHDRAAELRRLNPQLTSPYNIETGEVLRAFAQ</sequence>
<dbReference type="InterPro" id="IPR009826">
    <property type="entry name" value="DNA_circ_N"/>
</dbReference>
<dbReference type="AlphaFoldDB" id="A0A178LJY2"/>
<feature type="domain" description="DNA circulation N-terminal" evidence="1">
    <location>
        <begin position="7"/>
        <end position="91"/>
    </location>
</feature>
<dbReference type="Pfam" id="PF07157">
    <property type="entry name" value="DNA_circ_N"/>
    <property type="match status" value="1"/>
</dbReference>
<accession>A0A178LJY2</accession>
<organism evidence="2 3">
    <name type="scientific">Pseudomonas oryzihabitans</name>
    <dbReference type="NCBI Taxonomy" id="47885"/>
    <lineage>
        <taxon>Bacteria</taxon>
        <taxon>Pseudomonadati</taxon>
        <taxon>Pseudomonadota</taxon>
        <taxon>Gammaproteobacteria</taxon>
        <taxon>Pseudomonadales</taxon>
        <taxon>Pseudomonadaceae</taxon>
        <taxon>Pseudomonas</taxon>
    </lineage>
</organism>
<reference evidence="2 3" key="1">
    <citation type="submission" date="2016-04" db="EMBL/GenBank/DDBJ databases">
        <title>Draft Genome Sequences of Staphylococcus capitis Strain H36, S. capitis Strain H65, S. cohnii Strain H62, S. hominis Strain H69, Mycobacterium iranicum Strain H39, Plantibacter sp. Strain H53, Pseudomonas oryzihabitans Strain H72, and Microbacterium sp. Strain H83, isolated from residential settings.</title>
        <authorList>
            <person name="Lymperopoulou D."/>
            <person name="Adams R.I."/>
            <person name="Lindow S."/>
            <person name="Coil D.A."/>
            <person name="Jospin G."/>
            <person name="Eisen J.A."/>
        </authorList>
    </citation>
    <scope>NUCLEOTIDE SEQUENCE [LARGE SCALE GENOMIC DNA]</scope>
    <source>
        <strain evidence="2 3">H72</strain>
    </source>
</reference>
<evidence type="ECO:0000313" key="3">
    <source>
        <dbReference type="Proteomes" id="UP000078356"/>
    </source>
</evidence>
<proteinExistence type="predicted"/>
<evidence type="ECO:0000259" key="1">
    <source>
        <dbReference type="Pfam" id="PF07157"/>
    </source>
</evidence>
<evidence type="ECO:0000313" key="2">
    <source>
        <dbReference type="EMBL" id="OAN31154.1"/>
    </source>
</evidence>
<dbReference type="Proteomes" id="UP000078356">
    <property type="component" value="Unassembled WGS sequence"/>
</dbReference>
<dbReference type="EMBL" id="LWCR01000006">
    <property type="protein sequence ID" value="OAN31154.1"/>
    <property type="molecule type" value="Genomic_DNA"/>
</dbReference>
<dbReference type="RefSeq" id="WP_064307289.1">
    <property type="nucleotide sequence ID" value="NZ_LWCR01000006.1"/>
</dbReference>
<gene>
    <name evidence="2" type="ORF">A4V15_14195</name>
</gene>
<protein>
    <recommendedName>
        <fullName evidence="1">DNA circulation N-terminal domain-containing protein</fullName>
    </recommendedName>
</protein>